<dbReference type="NCBIfam" id="NF006107">
    <property type="entry name" value="PRK08258.1"/>
    <property type="match status" value="1"/>
</dbReference>
<reference evidence="3 4" key="1">
    <citation type="submission" date="2014-02" db="EMBL/GenBank/DDBJ databases">
        <title>The small core and large imbalanced accessory genome model reveals a collaborative survival strategy of Sorangium cellulosum strains in nature.</title>
        <authorList>
            <person name="Han K."/>
            <person name="Peng R."/>
            <person name="Blom J."/>
            <person name="Li Y.-Z."/>
        </authorList>
    </citation>
    <scope>NUCLEOTIDE SEQUENCE [LARGE SCALE GENOMIC DNA]</scope>
    <source>
        <strain evidence="3 4">So0008-312</strain>
    </source>
</reference>
<protein>
    <submittedName>
        <fullName evidence="3">Enoyl-CoA hydratase</fullName>
    </submittedName>
</protein>
<evidence type="ECO:0000313" key="4">
    <source>
        <dbReference type="Proteomes" id="UP000075260"/>
    </source>
</evidence>
<comment type="similarity">
    <text evidence="1">Belongs to the enoyl-CoA hydratase/isomerase family.</text>
</comment>
<feature type="compositionally biased region" description="Low complexity" evidence="2">
    <location>
        <begin position="265"/>
        <end position="280"/>
    </location>
</feature>
<dbReference type="SUPFAM" id="SSF52096">
    <property type="entry name" value="ClpP/crotonase"/>
    <property type="match status" value="1"/>
</dbReference>
<dbReference type="EMBL" id="JEMA01000383">
    <property type="protein sequence ID" value="KYF70651.1"/>
    <property type="molecule type" value="Genomic_DNA"/>
</dbReference>
<feature type="region of interest" description="Disordered" evidence="2">
    <location>
        <begin position="252"/>
        <end position="294"/>
    </location>
</feature>
<gene>
    <name evidence="3" type="ORF">BE15_46095</name>
</gene>
<sequence length="294" mass="30871">MTLSPRSFQLEISRGVAEITLSRPDRLNSLTFEVYGELTATFRSLERSAARAVVLTGQGRGFCSGGDVEGIIAELFSRDARGLLEFTRVTGALIQSICELRRPVVAAVNGVAVGAGAVIAAACDLRIAAASARFGFIFPKVGLSGADMGASYLLPRIVGHGRAAELLFFGDLVGADEALRIGLVNRVVPDSEALEAARGWAERLARGPAFAHAITKQMLESERTMPLSAAIEAEAQAQALCMAHPDFREAYEASKAKRPPRFEGADLGDAAAPPAAGADAPPTPRSTGPLTPRS</sequence>
<evidence type="ECO:0000256" key="2">
    <source>
        <dbReference type="SAM" id="MobiDB-lite"/>
    </source>
</evidence>
<accession>A0A150QRN6</accession>
<evidence type="ECO:0000256" key="1">
    <source>
        <dbReference type="ARBA" id="ARBA00005254"/>
    </source>
</evidence>
<dbReference type="Proteomes" id="UP000075260">
    <property type="component" value="Unassembled WGS sequence"/>
</dbReference>
<feature type="compositionally biased region" description="Polar residues" evidence="2">
    <location>
        <begin position="285"/>
        <end position="294"/>
    </location>
</feature>
<feature type="compositionally biased region" description="Basic and acidic residues" evidence="2">
    <location>
        <begin position="252"/>
        <end position="264"/>
    </location>
</feature>
<dbReference type="InterPro" id="IPR029045">
    <property type="entry name" value="ClpP/crotonase-like_dom_sf"/>
</dbReference>
<proteinExistence type="inferred from homology"/>
<dbReference type="AlphaFoldDB" id="A0A150QRN6"/>
<organism evidence="3 4">
    <name type="scientific">Sorangium cellulosum</name>
    <name type="common">Polyangium cellulosum</name>
    <dbReference type="NCBI Taxonomy" id="56"/>
    <lineage>
        <taxon>Bacteria</taxon>
        <taxon>Pseudomonadati</taxon>
        <taxon>Myxococcota</taxon>
        <taxon>Polyangia</taxon>
        <taxon>Polyangiales</taxon>
        <taxon>Polyangiaceae</taxon>
        <taxon>Sorangium</taxon>
    </lineage>
</organism>
<evidence type="ECO:0000313" key="3">
    <source>
        <dbReference type="EMBL" id="KYF70651.1"/>
    </source>
</evidence>
<name>A0A150QRN6_SORCE</name>
<comment type="caution">
    <text evidence="3">The sequence shown here is derived from an EMBL/GenBank/DDBJ whole genome shotgun (WGS) entry which is preliminary data.</text>
</comment>
<dbReference type="InterPro" id="IPR001753">
    <property type="entry name" value="Enoyl-CoA_hydra/iso"/>
</dbReference>
<dbReference type="CDD" id="cd06558">
    <property type="entry name" value="crotonase-like"/>
    <property type="match status" value="1"/>
</dbReference>
<dbReference type="Gene3D" id="1.10.12.10">
    <property type="entry name" value="Lyase 2-enoyl-coa Hydratase, Chain A, domain 2"/>
    <property type="match status" value="1"/>
</dbReference>
<dbReference type="GO" id="GO:0003824">
    <property type="term" value="F:catalytic activity"/>
    <property type="evidence" value="ECO:0007669"/>
    <property type="project" value="UniProtKB-ARBA"/>
</dbReference>
<dbReference type="PANTHER" id="PTHR43459">
    <property type="entry name" value="ENOYL-COA HYDRATASE"/>
    <property type="match status" value="1"/>
</dbReference>
<dbReference type="OrthoDB" id="5365311at2"/>
<dbReference type="InterPro" id="IPR014748">
    <property type="entry name" value="Enoyl-CoA_hydra_C"/>
</dbReference>
<dbReference type="Pfam" id="PF00378">
    <property type="entry name" value="ECH_1"/>
    <property type="match status" value="1"/>
</dbReference>
<dbReference type="RefSeq" id="WP_061607511.1">
    <property type="nucleotide sequence ID" value="NZ_JEMA01000383.1"/>
</dbReference>
<dbReference type="PANTHER" id="PTHR43459:SF1">
    <property type="entry name" value="EG:BACN32G11.4 PROTEIN"/>
    <property type="match status" value="1"/>
</dbReference>
<dbReference type="Gene3D" id="3.90.226.10">
    <property type="entry name" value="2-enoyl-CoA Hydratase, Chain A, domain 1"/>
    <property type="match status" value="1"/>
</dbReference>